<protein>
    <submittedName>
        <fullName evidence="2">5'-3' exoribonuclease 1</fullName>
    </submittedName>
</protein>
<dbReference type="STRING" id="6265.A0A0B2UJF5"/>
<dbReference type="Pfam" id="PF18334">
    <property type="entry name" value="XRN1_D2_D3"/>
    <property type="match status" value="1"/>
</dbReference>
<organism evidence="2 3">
    <name type="scientific">Toxocara canis</name>
    <name type="common">Canine roundworm</name>
    <dbReference type="NCBI Taxonomy" id="6265"/>
    <lineage>
        <taxon>Eukaryota</taxon>
        <taxon>Metazoa</taxon>
        <taxon>Ecdysozoa</taxon>
        <taxon>Nematoda</taxon>
        <taxon>Chromadorea</taxon>
        <taxon>Rhabditida</taxon>
        <taxon>Spirurina</taxon>
        <taxon>Ascaridomorpha</taxon>
        <taxon>Ascaridoidea</taxon>
        <taxon>Toxocaridae</taxon>
        <taxon>Toxocara</taxon>
    </lineage>
</organism>
<feature type="non-terminal residue" evidence="2">
    <location>
        <position position="167"/>
    </location>
</feature>
<dbReference type="OrthoDB" id="5857516at2759"/>
<evidence type="ECO:0000259" key="1">
    <source>
        <dbReference type="Pfam" id="PF18334"/>
    </source>
</evidence>
<dbReference type="EMBL" id="JPKZ01022585">
    <property type="protein sequence ID" value="KHN71201.1"/>
    <property type="molecule type" value="Genomic_DNA"/>
</dbReference>
<feature type="domain" description="Exoribonuclease Xrn1 D2/D3" evidence="1">
    <location>
        <begin position="15"/>
        <end position="166"/>
    </location>
</feature>
<feature type="non-terminal residue" evidence="2">
    <location>
        <position position="1"/>
    </location>
</feature>
<dbReference type="InterPro" id="IPR041106">
    <property type="entry name" value="XRN1_D2_D3"/>
</dbReference>
<keyword evidence="3" id="KW-1185">Reference proteome</keyword>
<dbReference type="Proteomes" id="UP000031036">
    <property type="component" value="Unassembled WGS sequence"/>
</dbReference>
<name>A0A0B2UJF5_TOXCA</name>
<proteinExistence type="predicted"/>
<accession>A0A0B2UJF5</accession>
<sequence>GVLEDSGRDGAEYSLEEAYPINSIVFIISPTSKYYGYSAVVRENNLLTKSSLTVSCTAPAVDVNFVDIVRHYDRYALPWYGLQEVAKQTSLNKDVVARITGCVFMNTCDRPTDAVTAVYSSDRVGIGLELKFSKRNQSVPDYTRRTKEGYWQYSFKAVILLKQYAQE</sequence>
<comment type="caution">
    <text evidence="2">The sequence shown here is derived from an EMBL/GenBank/DDBJ whole genome shotgun (WGS) entry which is preliminary data.</text>
</comment>
<evidence type="ECO:0000313" key="2">
    <source>
        <dbReference type="EMBL" id="KHN71201.1"/>
    </source>
</evidence>
<dbReference type="AlphaFoldDB" id="A0A0B2UJF5"/>
<gene>
    <name evidence="2" type="primary">XRN1</name>
    <name evidence="2" type="ORF">Tcan_00346</name>
</gene>
<evidence type="ECO:0000313" key="3">
    <source>
        <dbReference type="Proteomes" id="UP000031036"/>
    </source>
</evidence>
<reference evidence="2 3" key="1">
    <citation type="submission" date="2014-11" db="EMBL/GenBank/DDBJ databases">
        <title>Genetic blueprint of the zoonotic pathogen Toxocara canis.</title>
        <authorList>
            <person name="Zhu X.-Q."/>
            <person name="Korhonen P.K."/>
            <person name="Cai H."/>
            <person name="Young N.D."/>
            <person name="Nejsum P."/>
            <person name="von Samson-Himmelstjerna G."/>
            <person name="Boag P.R."/>
            <person name="Tan P."/>
            <person name="Li Q."/>
            <person name="Min J."/>
            <person name="Yang Y."/>
            <person name="Wang X."/>
            <person name="Fang X."/>
            <person name="Hall R.S."/>
            <person name="Hofmann A."/>
            <person name="Sternberg P.W."/>
            <person name="Jex A.R."/>
            <person name="Gasser R.B."/>
        </authorList>
    </citation>
    <scope>NUCLEOTIDE SEQUENCE [LARGE SCALE GENOMIC DNA]</scope>
    <source>
        <strain evidence="2">PN_DK_2014</strain>
    </source>
</reference>